<dbReference type="HOGENOM" id="CLU_873035_0_0_1"/>
<evidence type="ECO:0000313" key="4">
    <source>
        <dbReference type="EMBL" id="KIL55589.1"/>
    </source>
</evidence>
<dbReference type="PANTHER" id="PTHR19879">
    <property type="entry name" value="TRANSCRIPTION INITIATION FACTOR TFIID"/>
    <property type="match status" value="1"/>
</dbReference>
<dbReference type="InterPro" id="IPR001680">
    <property type="entry name" value="WD40_rpt"/>
</dbReference>
<feature type="non-terminal residue" evidence="4">
    <location>
        <position position="1"/>
    </location>
</feature>
<proteinExistence type="predicted"/>
<dbReference type="InterPro" id="IPR036322">
    <property type="entry name" value="WD40_repeat_dom_sf"/>
</dbReference>
<evidence type="ECO:0000313" key="5">
    <source>
        <dbReference type="Proteomes" id="UP000054549"/>
    </source>
</evidence>
<feature type="repeat" description="WD" evidence="3">
    <location>
        <begin position="228"/>
        <end position="253"/>
    </location>
</feature>
<dbReference type="PANTHER" id="PTHR19879:SF9">
    <property type="entry name" value="TRANSCRIPTION INITIATION FACTOR TFIID SUBUNIT 5"/>
    <property type="match status" value="1"/>
</dbReference>
<name>A0A0C2SNN5_AMAMK</name>
<dbReference type="Proteomes" id="UP000054549">
    <property type="component" value="Unassembled WGS sequence"/>
</dbReference>
<dbReference type="InterPro" id="IPR020472">
    <property type="entry name" value="WD40_PAC1"/>
</dbReference>
<dbReference type="Pfam" id="PF00400">
    <property type="entry name" value="WD40"/>
    <property type="match status" value="4"/>
</dbReference>
<keyword evidence="1 3" id="KW-0853">WD repeat</keyword>
<dbReference type="STRING" id="946122.A0A0C2SNN5"/>
<protein>
    <submittedName>
        <fullName evidence="4">Uncharacterized protein</fullName>
    </submittedName>
</protein>
<dbReference type="InParanoid" id="A0A0C2SNN5"/>
<feature type="repeat" description="WD" evidence="3">
    <location>
        <begin position="274"/>
        <end position="297"/>
    </location>
</feature>
<dbReference type="Gene3D" id="2.130.10.10">
    <property type="entry name" value="YVTN repeat-like/Quinoprotein amine dehydrogenase"/>
    <property type="match status" value="2"/>
</dbReference>
<feature type="repeat" description="WD" evidence="3">
    <location>
        <begin position="180"/>
        <end position="212"/>
    </location>
</feature>
<accession>A0A0C2SNN5</accession>
<keyword evidence="2" id="KW-0677">Repeat</keyword>
<dbReference type="AlphaFoldDB" id="A0A0C2SNN5"/>
<dbReference type="PROSITE" id="PS50082">
    <property type="entry name" value="WD_REPEATS_2"/>
    <property type="match status" value="3"/>
</dbReference>
<evidence type="ECO:0000256" key="3">
    <source>
        <dbReference type="PROSITE-ProRule" id="PRU00221"/>
    </source>
</evidence>
<evidence type="ECO:0000256" key="2">
    <source>
        <dbReference type="ARBA" id="ARBA00022737"/>
    </source>
</evidence>
<dbReference type="SUPFAM" id="SSF50978">
    <property type="entry name" value="WD40 repeat-like"/>
    <property type="match status" value="1"/>
</dbReference>
<sequence length="319" mass="34144">LNIWDATTGTPISTITGHWFAVANDFSTVASSKDNIATLYNMNGSSSDTMFTTSSRIVKLALSSESSRVAAGLCDGTVWLWDSGNAELIDRFYGFDGSLEGSLLQFSSTGTRLAYSSPIGIKLQDGTSGRVIADLRCGSWHGFEFSDDGSRIASLSFDGNLTLWNSESGGKIFFRIFRQSRRHTELVQALAFDPDGRLFASGSDDATIKLWNGGDGALRETLKAPGWLKALGWSPDGRRFASESNDGTVDLWDGKGGTLRGTLQYPVKHGWKYALAFDPDGGLFASGSDDGTIKLWNGGDGALRGTLKVFGGLEAVALS</sequence>
<dbReference type="OrthoDB" id="3203311at2759"/>
<dbReference type="PRINTS" id="PR00320">
    <property type="entry name" value="GPROTEINBRPT"/>
</dbReference>
<organism evidence="4 5">
    <name type="scientific">Amanita muscaria (strain Koide BX008)</name>
    <dbReference type="NCBI Taxonomy" id="946122"/>
    <lineage>
        <taxon>Eukaryota</taxon>
        <taxon>Fungi</taxon>
        <taxon>Dikarya</taxon>
        <taxon>Basidiomycota</taxon>
        <taxon>Agaricomycotina</taxon>
        <taxon>Agaricomycetes</taxon>
        <taxon>Agaricomycetidae</taxon>
        <taxon>Agaricales</taxon>
        <taxon>Pluteineae</taxon>
        <taxon>Amanitaceae</taxon>
        <taxon>Amanita</taxon>
    </lineage>
</organism>
<dbReference type="SMART" id="SM00320">
    <property type="entry name" value="WD40"/>
    <property type="match status" value="5"/>
</dbReference>
<evidence type="ECO:0000256" key="1">
    <source>
        <dbReference type="ARBA" id="ARBA00022574"/>
    </source>
</evidence>
<feature type="non-terminal residue" evidence="4">
    <location>
        <position position="319"/>
    </location>
</feature>
<reference evidence="4 5" key="1">
    <citation type="submission" date="2014-04" db="EMBL/GenBank/DDBJ databases">
        <title>Evolutionary Origins and Diversification of the Mycorrhizal Mutualists.</title>
        <authorList>
            <consortium name="DOE Joint Genome Institute"/>
            <consortium name="Mycorrhizal Genomics Consortium"/>
            <person name="Kohler A."/>
            <person name="Kuo A."/>
            <person name="Nagy L.G."/>
            <person name="Floudas D."/>
            <person name="Copeland A."/>
            <person name="Barry K.W."/>
            <person name="Cichocki N."/>
            <person name="Veneault-Fourrey C."/>
            <person name="LaButti K."/>
            <person name="Lindquist E.A."/>
            <person name="Lipzen A."/>
            <person name="Lundell T."/>
            <person name="Morin E."/>
            <person name="Murat C."/>
            <person name="Riley R."/>
            <person name="Ohm R."/>
            <person name="Sun H."/>
            <person name="Tunlid A."/>
            <person name="Henrissat B."/>
            <person name="Grigoriev I.V."/>
            <person name="Hibbett D.S."/>
            <person name="Martin F."/>
        </authorList>
    </citation>
    <scope>NUCLEOTIDE SEQUENCE [LARGE SCALE GENOMIC DNA]</scope>
    <source>
        <strain evidence="4 5">Koide BX008</strain>
    </source>
</reference>
<gene>
    <name evidence="4" type="ORF">M378DRAFT_47900</name>
</gene>
<dbReference type="EMBL" id="KN818496">
    <property type="protein sequence ID" value="KIL55589.1"/>
    <property type="molecule type" value="Genomic_DNA"/>
</dbReference>
<keyword evidence="5" id="KW-1185">Reference proteome</keyword>
<dbReference type="PROSITE" id="PS50294">
    <property type="entry name" value="WD_REPEATS_REGION"/>
    <property type="match status" value="2"/>
</dbReference>
<dbReference type="InterPro" id="IPR015943">
    <property type="entry name" value="WD40/YVTN_repeat-like_dom_sf"/>
</dbReference>